<keyword evidence="1" id="KW-0472">Membrane</keyword>
<dbReference type="PANTHER" id="PTHR36535">
    <property type="entry name" value="YALI0E30327P"/>
    <property type="match status" value="1"/>
</dbReference>
<evidence type="ECO:0000313" key="3">
    <source>
        <dbReference type="Proteomes" id="UP000663879"/>
    </source>
</evidence>
<organism evidence="2 3">
    <name type="scientific">Brachionus calyciflorus</name>
    <dbReference type="NCBI Taxonomy" id="104777"/>
    <lineage>
        <taxon>Eukaryota</taxon>
        <taxon>Metazoa</taxon>
        <taxon>Spiralia</taxon>
        <taxon>Gnathifera</taxon>
        <taxon>Rotifera</taxon>
        <taxon>Eurotatoria</taxon>
        <taxon>Monogononta</taxon>
        <taxon>Pseudotrocha</taxon>
        <taxon>Ploima</taxon>
        <taxon>Brachionidae</taxon>
        <taxon>Brachionus</taxon>
    </lineage>
</organism>
<protein>
    <recommendedName>
        <fullName evidence="4">DUF1772 domain-containing protein</fullName>
    </recommendedName>
</protein>
<evidence type="ECO:0000256" key="1">
    <source>
        <dbReference type="SAM" id="Phobius"/>
    </source>
</evidence>
<sequence length="145" mass="16089">MISSVLLASDFLTKISVSLFTGGAVYISLVEHPARLRAGTKTAIEQFRPSYKRAAKLQASLATLGFIGSTTKYYLNNDIKCLTSGLLILSVIPFTLLIIMPTNKKLLDENLDKNSNEAKLLLQQWGRLHWVRSILSIVSLILIQI</sequence>
<evidence type="ECO:0008006" key="4">
    <source>
        <dbReference type="Google" id="ProtNLM"/>
    </source>
</evidence>
<feature type="transmembrane region" description="Helical" evidence="1">
    <location>
        <begin position="81"/>
        <end position="102"/>
    </location>
</feature>
<dbReference type="AlphaFoldDB" id="A0A814BK44"/>
<dbReference type="InterPro" id="IPR013901">
    <property type="entry name" value="Anthrone_oxy"/>
</dbReference>
<keyword evidence="1" id="KW-1133">Transmembrane helix</keyword>
<proteinExistence type="predicted"/>
<dbReference type="Pfam" id="PF08592">
    <property type="entry name" value="Anthrone_oxy"/>
    <property type="match status" value="1"/>
</dbReference>
<accession>A0A814BK44</accession>
<comment type="caution">
    <text evidence="2">The sequence shown here is derived from an EMBL/GenBank/DDBJ whole genome shotgun (WGS) entry which is preliminary data.</text>
</comment>
<name>A0A814BK44_9BILA</name>
<dbReference type="EMBL" id="CAJNOC010002349">
    <property type="protein sequence ID" value="CAF0927980.1"/>
    <property type="molecule type" value="Genomic_DNA"/>
</dbReference>
<dbReference type="PANTHER" id="PTHR36535:SF1">
    <property type="entry name" value="DUF1772 DOMAIN-CONTAINING PROTEIN"/>
    <property type="match status" value="1"/>
</dbReference>
<keyword evidence="3" id="KW-1185">Reference proteome</keyword>
<evidence type="ECO:0000313" key="2">
    <source>
        <dbReference type="EMBL" id="CAF0927980.1"/>
    </source>
</evidence>
<feature type="transmembrane region" description="Helical" evidence="1">
    <location>
        <begin position="12"/>
        <end position="30"/>
    </location>
</feature>
<dbReference type="Proteomes" id="UP000663879">
    <property type="component" value="Unassembled WGS sequence"/>
</dbReference>
<keyword evidence="1" id="KW-0812">Transmembrane</keyword>
<reference evidence="2" key="1">
    <citation type="submission" date="2021-02" db="EMBL/GenBank/DDBJ databases">
        <authorList>
            <person name="Nowell W R."/>
        </authorList>
    </citation>
    <scope>NUCLEOTIDE SEQUENCE</scope>
    <source>
        <strain evidence="2">Ploen Becks lab</strain>
    </source>
</reference>
<gene>
    <name evidence="2" type="ORF">OXX778_LOCUS12748</name>
</gene>
<dbReference type="OrthoDB" id="5954308at2759"/>